<dbReference type="GO" id="GO:0008270">
    <property type="term" value="F:zinc ion binding"/>
    <property type="evidence" value="ECO:0007669"/>
    <property type="project" value="InterPro"/>
</dbReference>
<dbReference type="STRING" id="1391915.U7PWC8"/>
<accession>U7PWC8</accession>
<reference evidence="8" key="1">
    <citation type="journal article" date="2014" name="Genome Announc.">
        <title>Genome sequence of the pathogenic fungus Sporothrix schenckii (ATCC 58251).</title>
        <authorList>
            <person name="Cuomo C.A."/>
            <person name="Rodriguez-Del Valle N."/>
            <person name="Perez-Sanchez L."/>
            <person name="Abouelleil A."/>
            <person name="Goldberg J."/>
            <person name="Young S."/>
            <person name="Zeng Q."/>
            <person name="Birren B.W."/>
        </authorList>
    </citation>
    <scope>NUCLEOTIDE SEQUENCE [LARGE SCALE GENOMIC DNA]</scope>
    <source>
        <strain evidence="8">ATCC 58251 / de Perez 2211183</strain>
    </source>
</reference>
<dbReference type="HOGENOM" id="CLU_024655_0_0_1"/>
<keyword evidence="5" id="KW-0539">Nucleus</keyword>
<dbReference type="PROSITE" id="PS00463">
    <property type="entry name" value="ZN2_CY6_FUNGAL_1"/>
    <property type="match status" value="1"/>
</dbReference>
<keyword evidence="3" id="KW-0805">Transcription regulation</keyword>
<dbReference type="CDD" id="cd00067">
    <property type="entry name" value="GAL4"/>
    <property type="match status" value="1"/>
</dbReference>
<dbReference type="Gene3D" id="4.10.240.10">
    <property type="entry name" value="Zn(2)-C6 fungal-type DNA-binding domain"/>
    <property type="match status" value="1"/>
</dbReference>
<dbReference type="GO" id="GO:0000981">
    <property type="term" value="F:DNA-binding transcription factor activity, RNA polymerase II-specific"/>
    <property type="evidence" value="ECO:0007669"/>
    <property type="project" value="InterPro"/>
</dbReference>
<dbReference type="EMBL" id="KI440845">
    <property type="protein sequence ID" value="ERS98795.1"/>
    <property type="molecule type" value="Genomic_DNA"/>
</dbReference>
<name>U7PWC8_SPOS1</name>
<evidence type="ECO:0000256" key="4">
    <source>
        <dbReference type="ARBA" id="ARBA00023163"/>
    </source>
</evidence>
<dbReference type="eggNOG" id="ENOG502SPBP">
    <property type="taxonomic scope" value="Eukaryota"/>
</dbReference>
<keyword evidence="1" id="KW-0479">Metal-binding</keyword>
<dbReference type="Proteomes" id="UP000018087">
    <property type="component" value="Unassembled WGS sequence"/>
</dbReference>
<proteinExistence type="predicted"/>
<dbReference type="InterPro" id="IPR001138">
    <property type="entry name" value="Zn2Cys6_DnaBD"/>
</dbReference>
<evidence type="ECO:0000313" key="7">
    <source>
        <dbReference type="EMBL" id="ERS98795.1"/>
    </source>
</evidence>
<dbReference type="PROSITE" id="PS50048">
    <property type="entry name" value="ZN2_CY6_FUNGAL_2"/>
    <property type="match status" value="1"/>
</dbReference>
<dbReference type="PANTHER" id="PTHR47660:SF3">
    <property type="entry name" value="FINGER DOMAIN PROTEIN, PUTATIVE (AFU_ORTHOLOGUE AFUA_4G03310)-RELATED"/>
    <property type="match status" value="1"/>
</dbReference>
<sequence>MFALPKAPACTACARAKRKCDKAQPACRRCLDRQMTCSYPPAKPSSYVALRQEAETDVLLPTTNNTNSNGLFGGLFLGSVDDAMPAVPNAASLDLGLLDNTASTSGTIDPTSALSHFSWLLETPKSLDLQVGLFQPLPQPAPWFPSQSTTLIAPSHAQLWPPKTLWFLLPATWSIDHRVHLHHHASSTSTAFLRLQVAGIRTWLRTWVATGGCPFIHPNVYGNNGNKDNTPACVQVAFLAMSSYIHRTEATTEMVLDAVDAQASQLVAPGGEATDASTTTLLAQLGRVHALVVYQAIGLFDGNTRARHRADLRRSTLARWSGQLLEAAQQQGAVAERPLTPVVSIVDDLDHNNNDRSDNINAWHAWIVAESIRRMWTISTAIEAIYHTLQHAWSPATGSLPFTARYGLWQARSAAEWETARSADGNTNSWLYSLHDLGCLIDAADAADVDVFSRGLMSSAYGRDRVIQWEKSSRERRLTNSHDR</sequence>
<evidence type="ECO:0000256" key="1">
    <source>
        <dbReference type="ARBA" id="ARBA00022723"/>
    </source>
</evidence>
<dbReference type="SMART" id="SM00066">
    <property type="entry name" value="GAL4"/>
    <property type="match status" value="1"/>
</dbReference>
<evidence type="ECO:0000256" key="5">
    <source>
        <dbReference type="ARBA" id="ARBA00023242"/>
    </source>
</evidence>
<organism evidence="7 8">
    <name type="scientific">Sporothrix schenckii (strain ATCC 58251 / de Perez 2211183)</name>
    <name type="common">Rose-picker's disease fungus</name>
    <dbReference type="NCBI Taxonomy" id="1391915"/>
    <lineage>
        <taxon>Eukaryota</taxon>
        <taxon>Fungi</taxon>
        <taxon>Dikarya</taxon>
        <taxon>Ascomycota</taxon>
        <taxon>Pezizomycotina</taxon>
        <taxon>Sordariomycetes</taxon>
        <taxon>Sordariomycetidae</taxon>
        <taxon>Ophiostomatales</taxon>
        <taxon>Ophiostomataceae</taxon>
        <taxon>Sporothrix</taxon>
    </lineage>
</organism>
<dbReference type="SUPFAM" id="SSF57701">
    <property type="entry name" value="Zn2/Cys6 DNA-binding domain"/>
    <property type="match status" value="1"/>
</dbReference>
<dbReference type="OrthoDB" id="9930022at2759"/>
<dbReference type="AlphaFoldDB" id="U7PWC8"/>
<evidence type="ECO:0000256" key="3">
    <source>
        <dbReference type="ARBA" id="ARBA00023015"/>
    </source>
</evidence>
<gene>
    <name evidence="7" type="ORF">HMPREF1624_03985</name>
</gene>
<dbReference type="InterPro" id="IPR036864">
    <property type="entry name" value="Zn2-C6_fun-type_DNA-bd_sf"/>
</dbReference>
<protein>
    <recommendedName>
        <fullName evidence="6">Zn(2)-C6 fungal-type domain-containing protein</fullName>
    </recommendedName>
</protein>
<feature type="domain" description="Zn(2)-C6 fungal-type" evidence="6">
    <location>
        <begin position="9"/>
        <end position="39"/>
    </location>
</feature>
<evidence type="ECO:0000259" key="6">
    <source>
        <dbReference type="PROSITE" id="PS50048"/>
    </source>
</evidence>
<dbReference type="Pfam" id="PF00172">
    <property type="entry name" value="Zn_clus"/>
    <property type="match status" value="1"/>
</dbReference>
<keyword evidence="8" id="KW-1185">Reference proteome</keyword>
<dbReference type="PANTHER" id="PTHR47660">
    <property type="entry name" value="TRANSCRIPTION FACTOR WITH C2H2 AND ZN(2)-CYS(6) DNA BINDING DOMAIN (EUROFUNG)-RELATED-RELATED"/>
    <property type="match status" value="1"/>
</dbReference>
<keyword evidence="2" id="KW-0862">Zinc</keyword>
<evidence type="ECO:0000313" key="8">
    <source>
        <dbReference type="Proteomes" id="UP000018087"/>
    </source>
</evidence>
<evidence type="ECO:0000256" key="2">
    <source>
        <dbReference type="ARBA" id="ARBA00022833"/>
    </source>
</evidence>
<keyword evidence="4" id="KW-0804">Transcription</keyword>